<dbReference type="PRINTS" id="PR01414">
    <property type="entry name" value="CCMBBIOGNSIS"/>
</dbReference>
<keyword evidence="5 12" id="KW-0813">Transport</keyword>
<gene>
    <name evidence="14" type="primary">ccmB</name>
    <name evidence="14" type="ORF">H0A36_05535</name>
</gene>
<protein>
    <recommendedName>
        <fullName evidence="4 12">Heme exporter protein B</fullName>
    </recommendedName>
</protein>
<keyword evidence="10 13" id="KW-1133">Transmembrane helix</keyword>
<evidence type="ECO:0000313" key="15">
    <source>
        <dbReference type="Proteomes" id="UP000569732"/>
    </source>
</evidence>
<evidence type="ECO:0000256" key="9">
    <source>
        <dbReference type="ARBA" id="ARBA00022748"/>
    </source>
</evidence>
<feature type="transmembrane region" description="Helical" evidence="13">
    <location>
        <begin position="127"/>
        <end position="154"/>
    </location>
</feature>
<dbReference type="GO" id="GO:1903607">
    <property type="term" value="P:cytochrome c biosynthetic process"/>
    <property type="evidence" value="ECO:0007669"/>
    <property type="project" value="TreeGrafter"/>
</dbReference>
<keyword evidence="15" id="KW-1185">Reference proteome</keyword>
<dbReference type="PIRSF" id="PIRSF002764">
    <property type="entry name" value="CcmB"/>
    <property type="match status" value="1"/>
</dbReference>
<evidence type="ECO:0000256" key="11">
    <source>
        <dbReference type="ARBA" id="ARBA00023136"/>
    </source>
</evidence>
<dbReference type="AlphaFoldDB" id="A0A853I5Q0"/>
<dbReference type="NCBIfam" id="TIGR01190">
    <property type="entry name" value="ccmB"/>
    <property type="match status" value="1"/>
</dbReference>
<comment type="similarity">
    <text evidence="3 12">Belongs to the CcmB/CycW/HelB family.</text>
</comment>
<reference evidence="14 15" key="1">
    <citation type="submission" date="2020-07" db="EMBL/GenBank/DDBJ databases">
        <title>Endozoicomonas sp. nov., isolated from sediment.</title>
        <authorList>
            <person name="Gu T."/>
        </authorList>
    </citation>
    <scope>NUCLEOTIDE SEQUENCE [LARGE SCALE GENOMIC DNA]</scope>
    <source>
        <strain evidence="14 15">SM1973</strain>
    </source>
</reference>
<accession>A0A853I5Q0</accession>
<comment type="subcellular location">
    <subcellularLocation>
        <location evidence="2">Cell inner membrane</location>
        <topology evidence="2">Multi-pass membrane protein</topology>
    </subcellularLocation>
</comment>
<proteinExistence type="inferred from homology"/>
<dbReference type="InterPro" id="IPR003544">
    <property type="entry name" value="Cyt_c_biogenesis_CcmB"/>
</dbReference>
<feature type="transmembrane region" description="Helical" evidence="13">
    <location>
        <begin position="23"/>
        <end position="41"/>
    </location>
</feature>
<sequence length="223" mass="23895">MLSAFQLIVKRDLLLAFRRRAEIVNPLIFFLLVASLFPLGITPERKMLALIAPGVIWVAALLAVMLSLDQLFKHDYDDGSLNLLVLSPVPLFWLALAKVLVHWLVSGALLLLFTPILALMLHLPDTAWWPLLASLLLGTPLLSLIGAIGAALTVGLKKGGVLLSLLVLPLNIPVLIFGSGAVIAATQALPYEGQLLWLAVLLVLGITLAPFAIAAGLRISVSE</sequence>
<evidence type="ECO:0000313" key="14">
    <source>
        <dbReference type="EMBL" id="NYZ65464.1"/>
    </source>
</evidence>
<dbReference type="PANTHER" id="PTHR30070:SF1">
    <property type="entry name" value="CYTOCHROME C BIOGENESIS B-RELATED"/>
    <property type="match status" value="1"/>
</dbReference>
<comment type="caution">
    <text evidence="14">The sequence shown here is derived from an EMBL/GenBank/DDBJ whole genome shotgun (WGS) entry which is preliminary data.</text>
</comment>
<evidence type="ECO:0000256" key="2">
    <source>
        <dbReference type="ARBA" id="ARBA00004429"/>
    </source>
</evidence>
<evidence type="ECO:0000256" key="13">
    <source>
        <dbReference type="SAM" id="Phobius"/>
    </source>
</evidence>
<keyword evidence="9 12" id="KW-0201">Cytochrome c-type biogenesis</keyword>
<keyword evidence="11 12" id="KW-0472">Membrane</keyword>
<evidence type="ECO:0000256" key="6">
    <source>
        <dbReference type="ARBA" id="ARBA00022475"/>
    </source>
</evidence>
<dbReference type="GO" id="GO:0005886">
    <property type="term" value="C:plasma membrane"/>
    <property type="evidence" value="ECO:0007669"/>
    <property type="project" value="UniProtKB-SubCell"/>
</dbReference>
<organism evidence="14 15">
    <name type="scientific">Spartinivicinus marinus</name>
    <dbReference type="NCBI Taxonomy" id="2994442"/>
    <lineage>
        <taxon>Bacteria</taxon>
        <taxon>Pseudomonadati</taxon>
        <taxon>Pseudomonadota</taxon>
        <taxon>Gammaproteobacteria</taxon>
        <taxon>Oceanospirillales</taxon>
        <taxon>Zooshikellaceae</taxon>
        <taxon>Spartinivicinus</taxon>
    </lineage>
</organism>
<evidence type="ECO:0000256" key="12">
    <source>
        <dbReference type="PIRNR" id="PIRNR002764"/>
    </source>
</evidence>
<evidence type="ECO:0000256" key="3">
    <source>
        <dbReference type="ARBA" id="ARBA00010544"/>
    </source>
</evidence>
<dbReference type="Proteomes" id="UP000569732">
    <property type="component" value="Unassembled WGS sequence"/>
</dbReference>
<dbReference type="Pfam" id="PF03379">
    <property type="entry name" value="CcmB"/>
    <property type="match status" value="1"/>
</dbReference>
<dbReference type="GO" id="GO:0017004">
    <property type="term" value="P:cytochrome complex assembly"/>
    <property type="evidence" value="ECO:0007669"/>
    <property type="project" value="UniProtKB-KW"/>
</dbReference>
<evidence type="ECO:0000256" key="4">
    <source>
        <dbReference type="ARBA" id="ARBA00016452"/>
    </source>
</evidence>
<evidence type="ECO:0000256" key="10">
    <source>
        <dbReference type="ARBA" id="ARBA00022989"/>
    </source>
</evidence>
<evidence type="ECO:0000256" key="8">
    <source>
        <dbReference type="ARBA" id="ARBA00022692"/>
    </source>
</evidence>
<keyword evidence="8 13" id="KW-0812">Transmembrane</keyword>
<dbReference type="GO" id="GO:0015232">
    <property type="term" value="F:heme transmembrane transporter activity"/>
    <property type="evidence" value="ECO:0007669"/>
    <property type="project" value="InterPro"/>
</dbReference>
<dbReference type="InterPro" id="IPR026031">
    <property type="entry name" value="Cyt_c_CcmB_bac"/>
</dbReference>
<feature type="transmembrane region" description="Helical" evidence="13">
    <location>
        <begin position="161"/>
        <end position="183"/>
    </location>
</feature>
<feature type="transmembrane region" description="Helical" evidence="13">
    <location>
        <begin position="103"/>
        <end position="121"/>
    </location>
</feature>
<name>A0A853I5Q0_9GAMM</name>
<evidence type="ECO:0000256" key="7">
    <source>
        <dbReference type="ARBA" id="ARBA00022519"/>
    </source>
</evidence>
<feature type="transmembrane region" description="Helical" evidence="13">
    <location>
        <begin position="195"/>
        <end position="217"/>
    </location>
</feature>
<keyword evidence="6 12" id="KW-1003">Cell membrane</keyword>
<feature type="transmembrane region" description="Helical" evidence="13">
    <location>
        <begin position="48"/>
        <end position="68"/>
    </location>
</feature>
<keyword evidence="7 12" id="KW-0997">Cell inner membrane</keyword>
<evidence type="ECO:0000256" key="5">
    <source>
        <dbReference type="ARBA" id="ARBA00022448"/>
    </source>
</evidence>
<dbReference type="EMBL" id="JACCKB010000005">
    <property type="protein sequence ID" value="NYZ65464.1"/>
    <property type="molecule type" value="Genomic_DNA"/>
</dbReference>
<evidence type="ECO:0000256" key="1">
    <source>
        <dbReference type="ARBA" id="ARBA00002442"/>
    </source>
</evidence>
<dbReference type="PANTHER" id="PTHR30070">
    <property type="entry name" value="HEME EXPORTER PROTEIN B"/>
    <property type="match status" value="1"/>
</dbReference>
<comment type="function">
    <text evidence="1 12">Required for the export of heme to the periplasm for the biogenesis of c-type cytochromes.</text>
</comment>